<proteinExistence type="predicted"/>
<dbReference type="AlphaFoldDB" id="A0A1B7XCP9"/>
<reference evidence="3 4" key="1">
    <citation type="submission" date="2015-01" db="EMBL/GenBank/DDBJ databases">
        <title>Desulfovibrio sp. JC271 draft genome sequence.</title>
        <authorList>
            <person name="Shivani Y."/>
            <person name="Subhash Y."/>
            <person name="Sasikala C."/>
            <person name="Ramana C.V."/>
        </authorList>
    </citation>
    <scope>NUCLEOTIDE SEQUENCE [LARGE SCALE GENOMIC DNA]</scope>
    <source>
        <strain evidence="3 4">JC271</strain>
    </source>
</reference>
<evidence type="ECO:0000259" key="2">
    <source>
        <dbReference type="Pfam" id="PF02517"/>
    </source>
</evidence>
<organism evidence="3 4">
    <name type="scientific">Halodesulfovibrio spirochaetisodalis</name>
    <dbReference type="NCBI Taxonomy" id="1560234"/>
    <lineage>
        <taxon>Bacteria</taxon>
        <taxon>Pseudomonadati</taxon>
        <taxon>Thermodesulfobacteriota</taxon>
        <taxon>Desulfovibrionia</taxon>
        <taxon>Desulfovibrionales</taxon>
        <taxon>Desulfovibrionaceae</taxon>
        <taxon>Halodesulfovibrio</taxon>
    </lineage>
</organism>
<dbReference type="EMBL" id="JXMS01000013">
    <property type="protein sequence ID" value="OBQ51707.1"/>
    <property type="molecule type" value="Genomic_DNA"/>
</dbReference>
<keyword evidence="4" id="KW-1185">Reference proteome</keyword>
<dbReference type="GO" id="GO:0004175">
    <property type="term" value="F:endopeptidase activity"/>
    <property type="evidence" value="ECO:0007669"/>
    <property type="project" value="UniProtKB-ARBA"/>
</dbReference>
<feature type="transmembrane region" description="Helical" evidence="1">
    <location>
        <begin position="111"/>
        <end position="133"/>
    </location>
</feature>
<feature type="transmembrane region" description="Helical" evidence="1">
    <location>
        <begin position="174"/>
        <end position="194"/>
    </location>
</feature>
<evidence type="ECO:0000313" key="3">
    <source>
        <dbReference type="EMBL" id="OBQ51707.1"/>
    </source>
</evidence>
<sequence>MNTHIELLIWFFLGLSVILLFFHRKKEGIFFVITSLVTAFIADRITISAALLVLLGFAIAASIPKLQFHIRTLAYAVLTAWCVALYEHWVPGISNLLILKSVHAGPQSAPFSMYLNLDKPLIFCALAVCWAKLFGSGKTFRIRPLLAAATGLFCMLMVAWALGSIRPEIMLPSWWWIFALNNLLFTCIAEEALYRGYIQEGLKGIIGLWPALIIASILFGISHYHGGILLIAFATVAGLFYGMAFQYSSRLWVAVLYHFLFNFSHLFFFTYPSAIHS</sequence>
<feature type="transmembrane region" description="Helical" evidence="1">
    <location>
        <begin position="227"/>
        <end position="244"/>
    </location>
</feature>
<dbReference type="Proteomes" id="UP000091979">
    <property type="component" value="Unassembled WGS sequence"/>
</dbReference>
<feature type="domain" description="CAAX prenyl protease 2/Lysostaphin resistance protein A-like" evidence="2">
    <location>
        <begin position="173"/>
        <end position="263"/>
    </location>
</feature>
<evidence type="ECO:0000313" key="4">
    <source>
        <dbReference type="Proteomes" id="UP000091979"/>
    </source>
</evidence>
<comment type="caution">
    <text evidence="3">The sequence shown here is derived from an EMBL/GenBank/DDBJ whole genome shotgun (WGS) entry which is preliminary data.</text>
</comment>
<dbReference type="Pfam" id="PF02517">
    <property type="entry name" value="Rce1-like"/>
    <property type="match status" value="1"/>
</dbReference>
<evidence type="ECO:0000256" key="1">
    <source>
        <dbReference type="SAM" id="Phobius"/>
    </source>
</evidence>
<dbReference type="STRING" id="1560234.SP90_08850"/>
<dbReference type="OrthoDB" id="5322702at2"/>
<keyword evidence="1" id="KW-1133">Transmembrane helix</keyword>
<dbReference type="RefSeq" id="WP_066854665.1">
    <property type="nucleotide sequence ID" value="NZ_JXMS01000013.1"/>
</dbReference>
<feature type="transmembrane region" description="Helical" evidence="1">
    <location>
        <begin position="72"/>
        <end position="91"/>
    </location>
</feature>
<keyword evidence="1" id="KW-0472">Membrane</keyword>
<feature type="transmembrane region" description="Helical" evidence="1">
    <location>
        <begin position="145"/>
        <end position="162"/>
    </location>
</feature>
<keyword evidence="1" id="KW-0812">Transmembrane</keyword>
<feature type="transmembrane region" description="Helical" evidence="1">
    <location>
        <begin position="7"/>
        <end position="23"/>
    </location>
</feature>
<dbReference type="InterPro" id="IPR003675">
    <property type="entry name" value="Rce1/LyrA-like_dom"/>
</dbReference>
<dbReference type="PATRIC" id="fig|1560234.3.peg.602"/>
<dbReference type="GO" id="GO:0080120">
    <property type="term" value="P:CAAX-box protein maturation"/>
    <property type="evidence" value="ECO:0007669"/>
    <property type="project" value="UniProtKB-ARBA"/>
</dbReference>
<gene>
    <name evidence="3" type="ORF">SP90_08850</name>
</gene>
<feature type="transmembrane region" description="Helical" evidence="1">
    <location>
        <begin position="251"/>
        <end position="271"/>
    </location>
</feature>
<feature type="transmembrane region" description="Helical" evidence="1">
    <location>
        <begin position="29"/>
        <end position="60"/>
    </location>
</feature>
<accession>A0A1B7XCP9</accession>
<feature type="transmembrane region" description="Helical" evidence="1">
    <location>
        <begin position="201"/>
        <end position="221"/>
    </location>
</feature>
<protein>
    <recommendedName>
        <fullName evidence="2">CAAX prenyl protease 2/Lysostaphin resistance protein A-like domain-containing protein</fullName>
    </recommendedName>
</protein>
<name>A0A1B7XCP9_9BACT</name>